<dbReference type="EMBL" id="JACJQH010000013">
    <property type="protein sequence ID" value="MBD2195922.1"/>
    <property type="molecule type" value="Genomic_DNA"/>
</dbReference>
<dbReference type="NCBIfam" id="TIGR02595">
    <property type="entry name" value="PEP_CTERM"/>
    <property type="match status" value="1"/>
</dbReference>
<feature type="domain" description="Ice-binding protein C-terminal" evidence="2">
    <location>
        <begin position="177"/>
        <end position="198"/>
    </location>
</feature>
<dbReference type="InterPro" id="IPR026374">
    <property type="entry name" value="Cyano_PEP"/>
</dbReference>
<dbReference type="RefSeq" id="WP_190547723.1">
    <property type="nucleotide sequence ID" value="NZ_CAWPNO010000035.1"/>
</dbReference>
<keyword evidence="4" id="KW-1185">Reference proteome</keyword>
<feature type="chain" id="PRO_5047051237" evidence="1">
    <location>
        <begin position="28"/>
        <end position="215"/>
    </location>
</feature>
<gene>
    <name evidence="3" type="ORF">H6G24_10510</name>
</gene>
<evidence type="ECO:0000313" key="4">
    <source>
        <dbReference type="Proteomes" id="UP000658514"/>
    </source>
</evidence>
<evidence type="ECO:0000259" key="2">
    <source>
        <dbReference type="Pfam" id="PF07589"/>
    </source>
</evidence>
<evidence type="ECO:0000313" key="3">
    <source>
        <dbReference type="EMBL" id="MBD2195922.1"/>
    </source>
</evidence>
<dbReference type="Pfam" id="PF07589">
    <property type="entry name" value="PEP-CTERM"/>
    <property type="match status" value="1"/>
</dbReference>
<protein>
    <submittedName>
        <fullName evidence="3">PEP-CTERM sorting domain-containing protein</fullName>
    </submittedName>
</protein>
<accession>A0ABR8AAX5</accession>
<proteinExistence type="predicted"/>
<reference evidence="3 4" key="1">
    <citation type="journal article" date="2020" name="ISME J.">
        <title>Comparative genomics reveals insights into cyanobacterial evolution and habitat adaptation.</title>
        <authorList>
            <person name="Chen M.Y."/>
            <person name="Teng W.K."/>
            <person name="Zhao L."/>
            <person name="Hu C.X."/>
            <person name="Zhou Y.K."/>
            <person name="Han B.P."/>
            <person name="Song L.R."/>
            <person name="Shu W.S."/>
        </authorList>
    </citation>
    <scope>NUCLEOTIDE SEQUENCE [LARGE SCALE GENOMIC DNA]</scope>
    <source>
        <strain evidence="3 4">FACHB-288</strain>
    </source>
</reference>
<dbReference type="InterPro" id="IPR013424">
    <property type="entry name" value="Ice-binding_C"/>
</dbReference>
<dbReference type="Proteomes" id="UP000658514">
    <property type="component" value="Unassembled WGS sequence"/>
</dbReference>
<name>A0ABR8AAX5_9CYAN</name>
<sequence>MKKMLATVLGSSILAAGMLAASAPAKAATFACSSVISDNVSNTSECEVSNTSSQDFQEKKDKPLTVNTENFFDINNWVFGGKIGETAGYIDLQSQGEGKSGSWDISKVVQNNWEDVMLIFKSAKSTQLVGYMVEDGKTFGTWNSPFEKAAFNFNGNETKDVSHISVYYKIGTGKTQAVPEPGTILGMIAVGMGGLLTRKNSKNRTKEQVAIKVTV</sequence>
<evidence type="ECO:0000256" key="1">
    <source>
        <dbReference type="SAM" id="SignalP"/>
    </source>
</evidence>
<dbReference type="NCBIfam" id="TIGR04155">
    <property type="entry name" value="cyano_PEP"/>
    <property type="match status" value="1"/>
</dbReference>
<comment type="caution">
    <text evidence="3">The sequence shown here is derived from an EMBL/GenBank/DDBJ whole genome shotgun (WGS) entry which is preliminary data.</text>
</comment>
<feature type="signal peptide" evidence="1">
    <location>
        <begin position="1"/>
        <end position="27"/>
    </location>
</feature>
<organism evidence="3 4">
    <name type="scientific">Calothrix parietina FACHB-288</name>
    <dbReference type="NCBI Taxonomy" id="2692896"/>
    <lineage>
        <taxon>Bacteria</taxon>
        <taxon>Bacillati</taxon>
        <taxon>Cyanobacteriota</taxon>
        <taxon>Cyanophyceae</taxon>
        <taxon>Nostocales</taxon>
        <taxon>Calotrichaceae</taxon>
        <taxon>Calothrix</taxon>
    </lineage>
</organism>
<keyword evidence="1" id="KW-0732">Signal</keyword>